<dbReference type="PROSITE" id="PS51677">
    <property type="entry name" value="NODB"/>
    <property type="match status" value="1"/>
</dbReference>
<dbReference type="RefSeq" id="WP_203366871.1">
    <property type="nucleotide sequence ID" value="NZ_WSFT01000039.1"/>
</dbReference>
<protein>
    <submittedName>
        <fullName evidence="7">Polysaccharide deacetylase family protein</fullName>
    </submittedName>
</protein>
<keyword evidence="4" id="KW-0812">Transmembrane</keyword>
<evidence type="ECO:0000313" key="7">
    <source>
        <dbReference type="EMBL" id="MBS4538947.1"/>
    </source>
</evidence>
<dbReference type="Pfam" id="PF01522">
    <property type="entry name" value="Polysacc_deac_1"/>
    <property type="match status" value="1"/>
</dbReference>
<dbReference type="InterPro" id="IPR036779">
    <property type="entry name" value="LysM_dom_sf"/>
</dbReference>
<feature type="transmembrane region" description="Helical" evidence="4">
    <location>
        <begin position="7"/>
        <end position="28"/>
    </location>
</feature>
<feature type="compositionally biased region" description="Acidic residues" evidence="3">
    <location>
        <begin position="106"/>
        <end position="119"/>
    </location>
</feature>
<dbReference type="Pfam" id="PF01476">
    <property type="entry name" value="LysM"/>
    <property type="match status" value="1"/>
</dbReference>
<reference evidence="7" key="1">
    <citation type="submission" date="2019-12" db="EMBL/GenBank/DDBJ databases">
        <title>Clostridiaceae gen. nov. sp. nov., isolated from sediment in Xinjiang, China.</title>
        <authorList>
            <person name="Zhang R."/>
        </authorList>
    </citation>
    <scope>NUCLEOTIDE SEQUENCE</scope>
    <source>
        <strain evidence="7">D2Q-11</strain>
    </source>
</reference>
<gene>
    <name evidence="7" type="ORF">GOQ27_10750</name>
</gene>
<keyword evidence="4" id="KW-1133">Transmembrane helix</keyword>
<dbReference type="InterPro" id="IPR050248">
    <property type="entry name" value="Polysacc_deacetylase_ArnD"/>
</dbReference>
<dbReference type="SUPFAM" id="SSF88713">
    <property type="entry name" value="Glycoside hydrolase/deacetylase"/>
    <property type="match status" value="1"/>
</dbReference>
<feature type="compositionally biased region" description="Basic and acidic residues" evidence="3">
    <location>
        <begin position="80"/>
        <end position="90"/>
    </location>
</feature>
<evidence type="ECO:0000256" key="1">
    <source>
        <dbReference type="ARBA" id="ARBA00022723"/>
    </source>
</evidence>
<keyword evidence="4" id="KW-0472">Membrane</keyword>
<dbReference type="SMART" id="SM00257">
    <property type="entry name" value="LysM"/>
    <property type="match status" value="1"/>
</dbReference>
<dbReference type="GO" id="GO:0046872">
    <property type="term" value="F:metal ion binding"/>
    <property type="evidence" value="ECO:0007669"/>
    <property type="project" value="UniProtKB-KW"/>
</dbReference>
<feature type="domain" description="LysM" evidence="6">
    <location>
        <begin position="367"/>
        <end position="398"/>
    </location>
</feature>
<accession>A0A942V0I4</accession>
<feature type="compositionally biased region" description="Basic and acidic residues" evidence="3">
    <location>
        <begin position="51"/>
        <end position="61"/>
    </location>
</feature>
<name>A0A942V0I4_9FIRM</name>
<keyword evidence="8" id="KW-1185">Reference proteome</keyword>
<keyword evidence="2" id="KW-0378">Hydrolase</keyword>
<dbReference type="GO" id="GO:0005975">
    <property type="term" value="P:carbohydrate metabolic process"/>
    <property type="evidence" value="ECO:0007669"/>
    <property type="project" value="InterPro"/>
</dbReference>
<feature type="region of interest" description="Disordered" evidence="3">
    <location>
        <begin position="50"/>
        <end position="128"/>
    </location>
</feature>
<dbReference type="Gene3D" id="3.10.350.10">
    <property type="entry name" value="LysM domain"/>
    <property type="match status" value="1"/>
</dbReference>
<dbReference type="InterPro" id="IPR018392">
    <property type="entry name" value="LysM"/>
</dbReference>
<keyword evidence="1" id="KW-0479">Metal-binding</keyword>
<dbReference type="PROSITE" id="PS51782">
    <property type="entry name" value="LYSM"/>
    <property type="match status" value="1"/>
</dbReference>
<evidence type="ECO:0000256" key="2">
    <source>
        <dbReference type="ARBA" id="ARBA00022801"/>
    </source>
</evidence>
<dbReference type="PANTHER" id="PTHR10587:SF133">
    <property type="entry name" value="CHITIN DEACETYLASE 1-RELATED"/>
    <property type="match status" value="1"/>
</dbReference>
<dbReference type="InterPro" id="IPR011330">
    <property type="entry name" value="Glyco_hydro/deAcase_b/a-brl"/>
</dbReference>
<sequence>MDSKKKIIIGVVSIIFIILVVLIISIALKANILSTFLNKENIDPIESETIDTVKDDKHPGEESADITNPNLDTEIEDEKENNIETSKEELTANNPKEYTDKQESDNSQEDEPNKEEELENPTHSEPKEKDIVIYVGQKLNIPGSGQATTNQPAKVVSSGINTIYDKQIALTFDAGWIYEPTIDILNVLDKYNVKSTFFLRGYWVKDHTDLAKEIIRKGHIIENHSLTHPHMREMSEEQIRNEIRETARIIKENVNKKSYLFRPPFGEYDDRVLKVLGEEGYSYAVMWSIDTHDWAEEIRGNKVTTQYIIDRVLNNANHKGIILMHIGHQKTVEALPEIIEGLKSRGYTLTTVNEMLKKTTNTDIKDKIYIVKKGDTLYSISKRYNITVEEIVELNNLE</sequence>
<evidence type="ECO:0000256" key="3">
    <source>
        <dbReference type="SAM" id="MobiDB-lite"/>
    </source>
</evidence>
<dbReference type="CDD" id="cd10917">
    <property type="entry name" value="CE4_NodB_like_6s_7s"/>
    <property type="match status" value="1"/>
</dbReference>
<evidence type="ECO:0000256" key="4">
    <source>
        <dbReference type="SAM" id="Phobius"/>
    </source>
</evidence>
<dbReference type="Proteomes" id="UP000724672">
    <property type="component" value="Unassembled WGS sequence"/>
</dbReference>
<proteinExistence type="predicted"/>
<dbReference type="GO" id="GO:0016020">
    <property type="term" value="C:membrane"/>
    <property type="evidence" value="ECO:0007669"/>
    <property type="project" value="TreeGrafter"/>
</dbReference>
<comment type="caution">
    <text evidence="7">The sequence shown here is derived from an EMBL/GenBank/DDBJ whole genome shotgun (WGS) entry which is preliminary data.</text>
</comment>
<dbReference type="AlphaFoldDB" id="A0A942V0I4"/>
<dbReference type="PANTHER" id="PTHR10587">
    <property type="entry name" value="GLYCOSYL TRANSFERASE-RELATED"/>
    <property type="match status" value="1"/>
</dbReference>
<evidence type="ECO:0000259" key="6">
    <source>
        <dbReference type="PROSITE" id="PS51782"/>
    </source>
</evidence>
<evidence type="ECO:0000259" key="5">
    <source>
        <dbReference type="PROSITE" id="PS51677"/>
    </source>
</evidence>
<evidence type="ECO:0000313" key="8">
    <source>
        <dbReference type="Proteomes" id="UP000724672"/>
    </source>
</evidence>
<dbReference type="CDD" id="cd00118">
    <property type="entry name" value="LysM"/>
    <property type="match status" value="1"/>
</dbReference>
<dbReference type="InterPro" id="IPR002509">
    <property type="entry name" value="NODB_dom"/>
</dbReference>
<feature type="domain" description="NodB homology" evidence="5">
    <location>
        <begin position="166"/>
        <end position="350"/>
    </location>
</feature>
<dbReference type="SUPFAM" id="SSF54106">
    <property type="entry name" value="LysM domain"/>
    <property type="match status" value="1"/>
</dbReference>
<dbReference type="EMBL" id="WSFT01000039">
    <property type="protein sequence ID" value="MBS4538947.1"/>
    <property type="molecule type" value="Genomic_DNA"/>
</dbReference>
<dbReference type="GO" id="GO:0016810">
    <property type="term" value="F:hydrolase activity, acting on carbon-nitrogen (but not peptide) bonds"/>
    <property type="evidence" value="ECO:0007669"/>
    <property type="project" value="InterPro"/>
</dbReference>
<dbReference type="Gene3D" id="3.20.20.370">
    <property type="entry name" value="Glycoside hydrolase/deacetylase"/>
    <property type="match status" value="1"/>
</dbReference>
<organism evidence="7 8">
    <name type="scientific">Anaeromonas frigoriresistens</name>
    <dbReference type="NCBI Taxonomy" id="2683708"/>
    <lineage>
        <taxon>Bacteria</taxon>
        <taxon>Bacillati</taxon>
        <taxon>Bacillota</taxon>
        <taxon>Tissierellia</taxon>
        <taxon>Tissierellales</taxon>
        <taxon>Thermohalobacteraceae</taxon>
        <taxon>Anaeromonas</taxon>
    </lineage>
</organism>